<feature type="region of interest" description="Disordered" evidence="1">
    <location>
        <begin position="398"/>
        <end position="678"/>
    </location>
</feature>
<feature type="compositionally biased region" description="Polar residues" evidence="1">
    <location>
        <begin position="88"/>
        <end position="105"/>
    </location>
</feature>
<feature type="compositionally biased region" description="Basic and acidic residues" evidence="1">
    <location>
        <begin position="655"/>
        <end position="665"/>
    </location>
</feature>
<feature type="compositionally biased region" description="Low complexity" evidence="1">
    <location>
        <begin position="604"/>
        <end position="614"/>
    </location>
</feature>
<accession>A0A8H7MAV3</accession>
<feature type="compositionally biased region" description="Low complexity" evidence="1">
    <location>
        <begin position="453"/>
        <end position="487"/>
    </location>
</feature>
<feature type="compositionally biased region" description="Basic residues" evidence="1">
    <location>
        <begin position="422"/>
        <end position="434"/>
    </location>
</feature>
<dbReference type="AlphaFoldDB" id="A0A8H7MAV3"/>
<feature type="region of interest" description="Disordered" evidence="1">
    <location>
        <begin position="1"/>
        <end position="278"/>
    </location>
</feature>
<gene>
    <name evidence="2" type="ORF">BFW01_g11017</name>
</gene>
<evidence type="ECO:0000313" key="3">
    <source>
        <dbReference type="Proteomes" id="UP000627934"/>
    </source>
</evidence>
<comment type="caution">
    <text evidence="2">The sequence shown here is derived from an EMBL/GenBank/DDBJ whole genome shotgun (WGS) entry which is preliminary data.</text>
</comment>
<feature type="compositionally biased region" description="Low complexity" evidence="1">
    <location>
        <begin position="162"/>
        <end position="175"/>
    </location>
</feature>
<feature type="compositionally biased region" description="Low complexity" evidence="1">
    <location>
        <begin position="530"/>
        <end position="548"/>
    </location>
</feature>
<reference evidence="2" key="1">
    <citation type="submission" date="2016-08" db="EMBL/GenBank/DDBJ databases">
        <authorList>
            <person name="Yan J."/>
        </authorList>
    </citation>
    <scope>NUCLEOTIDE SEQUENCE</scope>
    <source>
        <strain evidence="2">CSS-01s</strain>
    </source>
</reference>
<proteinExistence type="predicted"/>
<evidence type="ECO:0000313" key="2">
    <source>
        <dbReference type="EMBL" id="KAF9629814.1"/>
    </source>
</evidence>
<organism evidence="2 3">
    <name type="scientific">Lasiodiplodia theobromae</name>
    <dbReference type="NCBI Taxonomy" id="45133"/>
    <lineage>
        <taxon>Eukaryota</taxon>
        <taxon>Fungi</taxon>
        <taxon>Dikarya</taxon>
        <taxon>Ascomycota</taxon>
        <taxon>Pezizomycotina</taxon>
        <taxon>Dothideomycetes</taxon>
        <taxon>Dothideomycetes incertae sedis</taxon>
        <taxon>Botryosphaeriales</taxon>
        <taxon>Botryosphaeriaceae</taxon>
        <taxon>Lasiodiplodia</taxon>
    </lineage>
</organism>
<dbReference type="Proteomes" id="UP000627934">
    <property type="component" value="Unassembled WGS sequence"/>
</dbReference>
<dbReference type="EMBL" id="MDYX01000024">
    <property type="protein sequence ID" value="KAF9629814.1"/>
    <property type="molecule type" value="Genomic_DNA"/>
</dbReference>
<name>A0A8H7MAV3_9PEZI</name>
<feature type="compositionally biased region" description="Basic and acidic residues" evidence="1">
    <location>
        <begin position="71"/>
        <end position="87"/>
    </location>
</feature>
<feature type="compositionally biased region" description="Basic and acidic residues" evidence="1">
    <location>
        <begin position="25"/>
        <end position="46"/>
    </location>
</feature>
<protein>
    <submittedName>
        <fullName evidence="2">Uncharacterized protein</fullName>
    </submittedName>
</protein>
<feature type="compositionally biased region" description="Polar residues" evidence="1">
    <location>
        <begin position="58"/>
        <end position="67"/>
    </location>
</feature>
<feature type="compositionally biased region" description="Gly residues" evidence="1">
    <location>
        <begin position="632"/>
        <end position="643"/>
    </location>
</feature>
<feature type="compositionally biased region" description="Pro residues" evidence="1">
    <location>
        <begin position="488"/>
        <end position="510"/>
    </location>
</feature>
<reference evidence="2" key="2">
    <citation type="journal article" date="2018" name="DNA Res.">
        <title>Comparative genome and transcriptome analyses reveal adaptations to opportunistic infections in woody plant degrading pathogens of Botryosphaeriaceae.</title>
        <authorList>
            <person name="Yan J.Y."/>
            <person name="Zhao W.S."/>
            <person name="Chen Z."/>
            <person name="Xing Q.K."/>
            <person name="Zhang W."/>
            <person name="Chethana K.W.T."/>
            <person name="Xue M.F."/>
            <person name="Xu J.P."/>
            <person name="Phillips A.J.L."/>
            <person name="Wang Y."/>
            <person name="Liu J.H."/>
            <person name="Liu M."/>
            <person name="Zhou Y."/>
            <person name="Jayawardena R.S."/>
            <person name="Manawasinghe I.S."/>
            <person name="Huang J.B."/>
            <person name="Qiao G.H."/>
            <person name="Fu C.Y."/>
            <person name="Guo F.F."/>
            <person name="Dissanayake A.J."/>
            <person name="Peng Y.L."/>
            <person name="Hyde K.D."/>
            <person name="Li X.H."/>
        </authorList>
    </citation>
    <scope>NUCLEOTIDE SEQUENCE</scope>
    <source>
        <strain evidence="2">CSS-01s</strain>
    </source>
</reference>
<evidence type="ECO:0000256" key="1">
    <source>
        <dbReference type="SAM" id="MobiDB-lite"/>
    </source>
</evidence>
<sequence>MHTEEDASGLTGLDEEINGTANSGESRDPVEQPNPDKGDAPRDPKVSAEGQVSKGPAANNNTPTSYQIPVVKKEPAEEDPHTTRESRQPSASAAQGPTSSGEGSSTVVAKAPTKVKTEVVEEEDRSPLSPTETGVIPRPASPDGMDIDVPAEAQPQVSRIGSSAAEAQQANAPENISHVKETLPHGHLNPQHVETQDNPQAALGIPDNTQAPGGPVPSPAKEKAAPVTDPQRNAATDAPVNPPGDVDTIQPPPNADDAERSTGMPTGPPREISGMTEPSSTFDQFSQIYPEYTGNRKHFENLCGQLEWLRRQDRGLHPFLWDDYIIRSRTDYRKYTEECGDEGIDPLPWHKYYVESIPMPKFIKGVMNPAMLEKFFVEQGRSLRPIIHSNISRMEHVPERSLPPTFSPPVNSAPGGKDNQRPKKPKRQNKRKNRNLQQGVVGSPLRHNANQMPAPWTTTTPLPAAGPSSASNHAQTAATSTTAAEPFPQKPPQPAPPAPATRPPPKPPAPTAHQLTVRGAQNNPRPPPTSASAARSALAASSARAASAKPPPAPPPARSATSGPQQTAAAAGAGSAAKGLPTITNPNKRKRDGDGSPPPPPARPASSSSTMTTKATKEKRPNGMPAPPPPSGGGGGGSGGGAKGNKPRKTMFTIYKERRKAENSKKSTPGGSRAGSVV</sequence>
<feature type="compositionally biased region" description="Low complexity" evidence="1">
    <location>
        <begin position="558"/>
        <end position="577"/>
    </location>
</feature>